<proteinExistence type="predicted"/>
<dbReference type="InterPro" id="IPR045875">
    <property type="entry name" value="NTF2"/>
</dbReference>
<keyword evidence="1" id="KW-0813">Transport</keyword>
<dbReference type="OrthoDB" id="6507044at2759"/>
<protein>
    <recommendedName>
        <fullName evidence="1">NTF2-related export protein</fullName>
    </recommendedName>
</protein>
<keyword evidence="1" id="KW-0653">Protein transport</keyword>
<reference evidence="3" key="1">
    <citation type="submission" date="2020-11" db="EMBL/GenBank/DDBJ databases">
        <authorList>
            <person name="Tran Van P."/>
        </authorList>
    </citation>
    <scope>NUCLEOTIDE SEQUENCE</scope>
</reference>
<evidence type="ECO:0000313" key="4">
    <source>
        <dbReference type="Proteomes" id="UP000677054"/>
    </source>
</evidence>
<keyword evidence="4" id="KW-1185">Reference proteome</keyword>
<dbReference type="GO" id="GO:0006913">
    <property type="term" value="P:nucleocytoplasmic transport"/>
    <property type="evidence" value="ECO:0007669"/>
    <property type="project" value="UniProtKB-UniRule"/>
</dbReference>
<accession>A0A7R8XA01</accession>
<dbReference type="GO" id="GO:0015031">
    <property type="term" value="P:protein transport"/>
    <property type="evidence" value="ECO:0007669"/>
    <property type="project" value="UniProtKB-KW"/>
</dbReference>
<dbReference type="Proteomes" id="UP000677054">
    <property type="component" value="Unassembled WGS sequence"/>
</dbReference>
<feature type="non-terminal residue" evidence="3">
    <location>
        <position position="1"/>
    </location>
</feature>
<evidence type="ECO:0000256" key="1">
    <source>
        <dbReference type="RuleBase" id="RU369002"/>
    </source>
</evidence>
<dbReference type="InterPro" id="IPR018222">
    <property type="entry name" value="Nuclear_transport_factor_2_euk"/>
</dbReference>
<keyword evidence="1" id="KW-0963">Cytoplasm</keyword>
<feature type="domain" description="NTF2" evidence="2">
    <location>
        <begin position="1"/>
        <end position="114"/>
    </location>
</feature>
<name>A0A7R8XA01_9CRUS</name>
<dbReference type="SUPFAM" id="SSF54427">
    <property type="entry name" value="NTF2-like"/>
    <property type="match status" value="1"/>
</dbReference>
<sequence>MGQLFVNQHYAMFDDPDQRQSLASRYTEESKMICEGALVIGSTNIMEKLKTLASQTFQHFPTAINCLAIPDDQIMIQVVGKLEIHEKTAHTFAHTFILKFINTDFVIQYEIFARNQKPWGSRGDLSCPLSHTGYAHVGDVTENPLFY</sequence>
<gene>
    <name evidence="3" type="ORF">DSTB1V02_LOCUS5648</name>
</gene>
<dbReference type="InterPro" id="IPR002075">
    <property type="entry name" value="NTF2_dom"/>
</dbReference>
<dbReference type="GO" id="GO:0005634">
    <property type="term" value="C:nucleus"/>
    <property type="evidence" value="ECO:0007669"/>
    <property type="project" value="UniProtKB-SubCell"/>
</dbReference>
<dbReference type="EMBL" id="LR900468">
    <property type="protein sequence ID" value="CAD7245781.1"/>
    <property type="molecule type" value="Genomic_DNA"/>
</dbReference>
<dbReference type="AlphaFoldDB" id="A0A7R8XA01"/>
<organism evidence="3">
    <name type="scientific">Darwinula stevensoni</name>
    <dbReference type="NCBI Taxonomy" id="69355"/>
    <lineage>
        <taxon>Eukaryota</taxon>
        <taxon>Metazoa</taxon>
        <taxon>Ecdysozoa</taxon>
        <taxon>Arthropoda</taxon>
        <taxon>Crustacea</taxon>
        <taxon>Oligostraca</taxon>
        <taxon>Ostracoda</taxon>
        <taxon>Podocopa</taxon>
        <taxon>Podocopida</taxon>
        <taxon>Darwinulocopina</taxon>
        <taxon>Darwinuloidea</taxon>
        <taxon>Darwinulidae</taxon>
        <taxon>Darwinula</taxon>
    </lineage>
</organism>
<evidence type="ECO:0000259" key="2">
    <source>
        <dbReference type="PROSITE" id="PS50177"/>
    </source>
</evidence>
<comment type="function">
    <text evidence="1">Has a role in nuclear-cytoplasmic transport of proteins and mRNAs.</text>
</comment>
<dbReference type="InterPro" id="IPR032710">
    <property type="entry name" value="NTF2-like_dom_sf"/>
</dbReference>
<dbReference type="PROSITE" id="PS50177">
    <property type="entry name" value="NTF2_DOMAIN"/>
    <property type="match status" value="1"/>
</dbReference>
<dbReference type="GO" id="GO:0005737">
    <property type="term" value="C:cytoplasm"/>
    <property type="evidence" value="ECO:0007669"/>
    <property type="project" value="UniProtKB-SubCell"/>
</dbReference>
<dbReference type="PANTHER" id="PTHR12612">
    <property type="entry name" value="NUCLEAR TRANSPORT FACTOR 2"/>
    <property type="match status" value="1"/>
</dbReference>
<evidence type="ECO:0000313" key="3">
    <source>
        <dbReference type="EMBL" id="CAD7245781.1"/>
    </source>
</evidence>
<dbReference type="EMBL" id="CAJPEV010000951">
    <property type="protein sequence ID" value="CAG0889725.1"/>
    <property type="molecule type" value="Genomic_DNA"/>
</dbReference>
<comment type="subcellular location">
    <subcellularLocation>
        <location evidence="1">Cytoplasm</location>
    </subcellularLocation>
    <subcellularLocation>
        <location evidence="1">Nucleus</location>
    </subcellularLocation>
</comment>
<dbReference type="Pfam" id="PF02136">
    <property type="entry name" value="NTF2"/>
    <property type="match status" value="1"/>
</dbReference>
<dbReference type="Gene3D" id="3.10.450.50">
    <property type="match status" value="1"/>
</dbReference>
<dbReference type="GO" id="GO:0051028">
    <property type="term" value="P:mRNA transport"/>
    <property type="evidence" value="ECO:0007669"/>
    <property type="project" value="UniProtKB-UniRule"/>
</dbReference>
<keyword evidence="1" id="KW-0539">Nucleus</keyword>